<dbReference type="InterPro" id="IPR031312">
    <property type="entry name" value="Na/sul_symport_CS"/>
</dbReference>
<dbReference type="Proteomes" id="UP000251800">
    <property type="component" value="Unassembled WGS sequence"/>
</dbReference>
<sequence>MSPEAWIAIAVVLGTLVALITVTLPPYLILMGALTVLSVSGVLSSTEAFAGFGNTGLMTVAVMFIVAGGITSTGGVQWIVQNVLGRPSHIRSAIFRVFAPVAGLSGFLNNTPVVATMIPAINTWCRRIDAAPSRLMIPLSYSAILGGTLTMIGTSTNLVVNGQYQDLTGEPGFGLFAITLVGLPVAVVGGLFIIFVLPRILPDRRAPTASESLREFTVEVAVDATGPLVGKTIEQAGLRNLRTLFLVEIGRQGTVLSAVAGEETLLGNDRLVFAGDPDAIKDLLAIRGIQPSVGDKQQPTILESRPERRLVEAVVSTNCDAVGRTLKDSRFRERYGAVVLAVSRNGQRIKGGLGSIRIEAGDSLLMEARPGFVSKLQNSRDFLLISDLDVDRPRHDKAGLAWSLLIAAVLAAATGLLSILDAGLLAAAGMLVTRCMTPAQALRTIDLPILITIGASLGLGAALASSGAANAIAELVVSIAGDRPILLLVLIYVTVQMLTEMITNNGAAVIMVPIALSLTEQLSLAPAPYLFAVMMAASASFATPLGYQTNLMVYGPGQYRMTDFLKAGIPMNIIVGVTTVVTLVLSFDLRA</sequence>
<organism evidence="9 10">
    <name type="scientific">Abyssibacter profundi</name>
    <dbReference type="NCBI Taxonomy" id="2182787"/>
    <lineage>
        <taxon>Bacteria</taxon>
        <taxon>Pseudomonadati</taxon>
        <taxon>Pseudomonadota</taxon>
        <taxon>Gammaproteobacteria</taxon>
        <taxon>Chromatiales</taxon>
        <taxon>Oceanococcaceae</taxon>
        <taxon>Abyssibacter</taxon>
    </lineage>
</organism>
<evidence type="ECO:0000256" key="7">
    <source>
        <dbReference type="SAM" id="Phobius"/>
    </source>
</evidence>
<evidence type="ECO:0000256" key="2">
    <source>
        <dbReference type="ARBA" id="ARBA00022448"/>
    </source>
</evidence>
<dbReference type="FunFam" id="3.30.70.1450:FF:000009">
    <property type="entry name" value="SLC13 family permease"/>
    <property type="match status" value="1"/>
</dbReference>
<evidence type="ECO:0000256" key="3">
    <source>
        <dbReference type="ARBA" id="ARBA00022692"/>
    </source>
</evidence>
<keyword evidence="6 7" id="KW-0472">Membrane</keyword>
<dbReference type="PANTHER" id="PTHR43652:SF2">
    <property type="entry name" value="BASIC AMINO ACID ANTIPORTER YFCC-RELATED"/>
    <property type="match status" value="1"/>
</dbReference>
<feature type="transmembrane region" description="Helical" evidence="7">
    <location>
        <begin position="567"/>
        <end position="587"/>
    </location>
</feature>
<proteinExistence type="predicted"/>
<feature type="transmembrane region" description="Helical" evidence="7">
    <location>
        <begin position="135"/>
        <end position="153"/>
    </location>
</feature>
<dbReference type="GO" id="GO:0008324">
    <property type="term" value="F:monoatomic cation transmembrane transporter activity"/>
    <property type="evidence" value="ECO:0007669"/>
    <property type="project" value="InterPro"/>
</dbReference>
<evidence type="ECO:0000256" key="5">
    <source>
        <dbReference type="ARBA" id="ARBA00022989"/>
    </source>
</evidence>
<evidence type="ECO:0000256" key="6">
    <source>
        <dbReference type="ARBA" id="ARBA00023136"/>
    </source>
</evidence>
<dbReference type="InterPro" id="IPR006037">
    <property type="entry name" value="RCK_C"/>
</dbReference>
<evidence type="ECO:0000256" key="4">
    <source>
        <dbReference type="ARBA" id="ARBA00022737"/>
    </source>
</evidence>
<comment type="caution">
    <text evidence="9">The sequence shown here is derived from an EMBL/GenBank/DDBJ whole genome shotgun (WGS) entry which is preliminary data.</text>
</comment>
<feature type="domain" description="RCK C-terminal" evidence="8">
    <location>
        <begin position="298"/>
        <end position="382"/>
    </location>
</feature>
<dbReference type="PANTHER" id="PTHR43652">
    <property type="entry name" value="BASIC AMINO ACID ANTIPORTER YFCC-RELATED"/>
    <property type="match status" value="1"/>
</dbReference>
<comment type="subcellular location">
    <subcellularLocation>
        <location evidence="1">Membrane</location>
        <topology evidence="1">Multi-pass membrane protein</topology>
    </subcellularLocation>
</comment>
<dbReference type="Pfam" id="PF02080">
    <property type="entry name" value="TrkA_C"/>
    <property type="match status" value="2"/>
</dbReference>
<keyword evidence="4" id="KW-0677">Repeat</keyword>
<dbReference type="InterPro" id="IPR004680">
    <property type="entry name" value="Cit_transptr-like_dom"/>
</dbReference>
<dbReference type="PROSITE" id="PS51202">
    <property type="entry name" value="RCK_C"/>
    <property type="match status" value="2"/>
</dbReference>
<feature type="transmembrane region" description="Helical" evidence="7">
    <location>
        <begin position="31"/>
        <end position="52"/>
    </location>
</feature>
<keyword evidence="10" id="KW-1185">Reference proteome</keyword>
<feature type="transmembrane region" description="Helical" evidence="7">
    <location>
        <begin position="6"/>
        <end position="24"/>
    </location>
</feature>
<evidence type="ECO:0000313" key="10">
    <source>
        <dbReference type="Proteomes" id="UP000251800"/>
    </source>
</evidence>
<dbReference type="PROSITE" id="PS01271">
    <property type="entry name" value="NA_SULFATE"/>
    <property type="match status" value="1"/>
</dbReference>
<feature type="domain" description="RCK C-terminal" evidence="8">
    <location>
        <begin position="203"/>
        <end position="289"/>
    </location>
</feature>
<dbReference type="SUPFAM" id="SSF116726">
    <property type="entry name" value="TrkA C-terminal domain-like"/>
    <property type="match status" value="2"/>
</dbReference>
<dbReference type="GO" id="GO:0006813">
    <property type="term" value="P:potassium ion transport"/>
    <property type="evidence" value="ECO:0007669"/>
    <property type="project" value="InterPro"/>
</dbReference>
<keyword evidence="5 7" id="KW-1133">Transmembrane helix</keyword>
<keyword evidence="3 7" id="KW-0812">Transmembrane</keyword>
<evidence type="ECO:0000256" key="1">
    <source>
        <dbReference type="ARBA" id="ARBA00004141"/>
    </source>
</evidence>
<protein>
    <submittedName>
        <fullName evidence="9">SLC13 family permease</fullName>
    </submittedName>
</protein>
<feature type="transmembrane region" description="Helical" evidence="7">
    <location>
        <begin position="485"/>
        <end position="516"/>
    </location>
</feature>
<dbReference type="GO" id="GO:0005886">
    <property type="term" value="C:plasma membrane"/>
    <property type="evidence" value="ECO:0007669"/>
    <property type="project" value="TreeGrafter"/>
</dbReference>
<accession>A0A363UN53</accession>
<feature type="transmembrane region" description="Helical" evidence="7">
    <location>
        <begin position="58"/>
        <end position="80"/>
    </location>
</feature>
<dbReference type="OrthoDB" id="9809303at2"/>
<dbReference type="Gene3D" id="3.30.70.1450">
    <property type="entry name" value="Regulator of K+ conductance, C-terminal domain"/>
    <property type="match status" value="2"/>
</dbReference>
<feature type="transmembrane region" description="Helical" evidence="7">
    <location>
        <begin position="447"/>
        <end position="473"/>
    </location>
</feature>
<gene>
    <name evidence="9" type="ORF">DEH80_05415</name>
</gene>
<reference evidence="9 10" key="1">
    <citation type="submission" date="2018-05" db="EMBL/GenBank/DDBJ databases">
        <title>Abyssibacter profundi OUC007T gen. nov., sp. nov, a marine bacterium isolated from seawater of the Mariana Trench.</title>
        <authorList>
            <person name="Zhou S."/>
        </authorList>
    </citation>
    <scope>NUCLEOTIDE SEQUENCE [LARGE SCALE GENOMIC DNA]</scope>
    <source>
        <strain evidence="9 10">OUC007</strain>
    </source>
</reference>
<feature type="transmembrane region" description="Helical" evidence="7">
    <location>
        <begin position="173"/>
        <end position="197"/>
    </location>
</feature>
<feature type="transmembrane region" description="Helical" evidence="7">
    <location>
        <begin position="402"/>
        <end position="427"/>
    </location>
</feature>
<evidence type="ECO:0000259" key="8">
    <source>
        <dbReference type="PROSITE" id="PS51202"/>
    </source>
</evidence>
<evidence type="ECO:0000313" key="9">
    <source>
        <dbReference type="EMBL" id="PWN56856.1"/>
    </source>
</evidence>
<dbReference type="Pfam" id="PF03600">
    <property type="entry name" value="CitMHS"/>
    <property type="match status" value="1"/>
</dbReference>
<dbReference type="InterPro" id="IPR036721">
    <property type="entry name" value="RCK_C_sf"/>
</dbReference>
<keyword evidence="2" id="KW-0813">Transport</keyword>
<dbReference type="RefSeq" id="WP_109719455.1">
    <property type="nucleotide sequence ID" value="NZ_QEQK01000004.1"/>
</dbReference>
<dbReference type="AlphaFoldDB" id="A0A363UN53"/>
<name>A0A363UN53_9GAMM</name>
<feature type="transmembrane region" description="Helical" evidence="7">
    <location>
        <begin position="528"/>
        <end position="547"/>
    </location>
</feature>
<dbReference type="InterPro" id="IPR051679">
    <property type="entry name" value="DASS-Related_Transporters"/>
</dbReference>
<dbReference type="EMBL" id="QEQK01000004">
    <property type="protein sequence ID" value="PWN56856.1"/>
    <property type="molecule type" value="Genomic_DNA"/>
</dbReference>